<evidence type="ECO:0000313" key="3">
    <source>
        <dbReference type="Proteomes" id="UP000800200"/>
    </source>
</evidence>
<organism evidence="2 3">
    <name type="scientific">Zopfia rhizophila CBS 207.26</name>
    <dbReference type="NCBI Taxonomy" id="1314779"/>
    <lineage>
        <taxon>Eukaryota</taxon>
        <taxon>Fungi</taxon>
        <taxon>Dikarya</taxon>
        <taxon>Ascomycota</taxon>
        <taxon>Pezizomycotina</taxon>
        <taxon>Dothideomycetes</taxon>
        <taxon>Dothideomycetes incertae sedis</taxon>
        <taxon>Zopfiaceae</taxon>
        <taxon>Zopfia</taxon>
    </lineage>
</organism>
<reference evidence="2" key="1">
    <citation type="journal article" date="2020" name="Stud. Mycol.">
        <title>101 Dothideomycetes genomes: a test case for predicting lifestyles and emergence of pathogens.</title>
        <authorList>
            <person name="Haridas S."/>
            <person name="Albert R."/>
            <person name="Binder M."/>
            <person name="Bloem J."/>
            <person name="Labutti K."/>
            <person name="Salamov A."/>
            <person name="Andreopoulos B."/>
            <person name="Baker S."/>
            <person name="Barry K."/>
            <person name="Bills G."/>
            <person name="Bluhm B."/>
            <person name="Cannon C."/>
            <person name="Castanera R."/>
            <person name="Culley D."/>
            <person name="Daum C."/>
            <person name="Ezra D."/>
            <person name="Gonzalez J."/>
            <person name="Henrissat B."/>
            <person name="Kuo A."/>
            <person name="Liang C."/>
            <person name="Lipzen A."/>
            <person name="Lutzoni F."/>
            <person name="Magnuson J."/>
            <person name="Mondo S."/>
            <person name="Nolan M."/>
            <person name="Ohm R."/>
            <person name="Pangilinan J."/>
            <person name="Park H.-J."/>
            <person name="Ramirez L."/>
            <person name="Alfaro M."/>
            <person name="Sun H."/>
            <person name="Tritt A."/>
            <person name="Yoshinaga Y."/>
            <person name="Zwiers L.-H."/>
            <person name="Turgeon B."/>
            <person name="Goodwin S."/>
            <person name="Spatafora J."/>
            <person name="Crous P."/>
            <person name="Grigoriev I."/>
        </authorList>
    </citation>
    <scope>NUCLEOTIDE SEQUENCE</scope>
    <source>
        <strain evidence="2">CBS 207.26</strain>
    </source>
</reference>
<evidence type="ECO:0000313" key="2">
    <source>
        <dbReference type="EMBL" id="KAF2174546.1"/>
    </source>
</evidence>
<gene>
    <name evidence="2" type="ORF">K469DRAFT_707329</name>
</gene>
<dbReference type="Proteomes" id="UP000800200">
    <property type="component" value="Unassembled WGS sequence"/>
</dbReference>
<evidence type="ECO:0000256" key="1">
    <source>
        <dbReference type="SAM" id="MobiDB-lite"/>
    </source>
</evidence>
<dbReference type="AlphaFoldDB" id="A0A6A6DA70"/>
<keyword evidence="3" id="KW-1185">Reference proteome</keyword>
<protein>
    <submittedName>
        <fullName evidence="2">Uncharacterized protein</fullName>
    </submittedName>
</protein>
<sequence>MSHLQGPWRLRMPGAANVAMHPRDGSPHSQLPIHQGSTSLRMKPPIASQFFDHRATSLRPMQDEAMLDNARNPSRRRE</sequence>
<dbReference type="EMBL" id="ML994835">
    <property type="protein sequence ID" value="KAF2174546.1"/>
    <property type="molecule type" value="Genomic_DNA"/>
</dbReference>
<feature type="region of interest" description="Disordered" evidence="1">
    <location>
        <begin position="1"/>
        <end position="43"/>
    </location>
</feature>
<feature type="region of interest" description="Disordered" evidence="1">
    <location>
        <begin position="56"/>
        <end position="78"/>
    </location>
</feature>
<accession>A0A6A6DA70</accession>
<name>A0A6A6DA70_9PEZI</name>
<proteinExistence type="predicted"/>